<reference evidence="2 3" key="1">
    <citation type="journal article" date="2015" name="Nature">
        <title>rRNA introns, odd ribosomes, and small enigmatic genomes across a large radiation of phyla.</title>
        <authorList>
            <person name="Brown C.T."/>
            <person name="Hug L.A."/>
            <person name="Thomas B.C."/>
            <person name="Sharon I."/>
            <person name="Castelle C.J."/>
            <person name="Singh A."/>
            <person name="Wilkins M.J."/>
            <person name="Williams K.H."/>
            <person name="Banfield J.F."/>
        </authorList>
    </citation>
    <scope>NUCLEOTIDE SEQUENCE [LARGE SCALE GENOMIC DNA]</scope>
</reference>
<keyword evidence="1" id="KW-0812">Transmembrane</keyword>
<evidence type="ECO:0000313" key="3">
    <source>
        <dbReference type="Proteomes" id="UP000034044"/>
    </source>
</evidence>
<proteinExistence type="predicted"/>
<evidence type="ECO:0000313" key="2">
    <source>
        <dbReference type="EMBL" id="KKQ23084.1"/>
    </source>
</evidence>
<feature type="transmembrane region" description="Helical" evidence="1">
    <location>
        <begin position="343"/>
        <end position="367"/>
    </location>
</feature>
<sequence>MKFKKVLSILNPQPQVGSLEITDVDLKFCEFKFYNPVFHSLKLENGIVKDGKIIDRDKFIASLSELHKKITNSGKKKINIIVNIPDNNIYSQFFNLPNISNTSLEEAAKLNLQMISPINFESAYSDWQIIDANHPQEGNQLEILGSFASKEIIDVFEECLRKAGFIAAAIEFSGLALLRSAAKLGMDVDLKNPFILLYIGPNGLSFNLARNGNLYFNHFVSWQSIYADQRRIAFDSFKKIIIEEIKKVSSFYSTHWGGQITDFYFLSYGLEGEISKTISENFPFKIKPLLIQKYKDVSSQWFSALGSALRGTMPRSEDNIISVASIGTEKEFYREKIIWFIKIWRNIIISSLLVLFITFLGINAFLINLANSLDEKLSAFRLNNQGNVAEISRLRSEVEEINKKIQLVSLAYQERLKWSLFFGKIKEFAGSNISITRIFFQSFNTPILINALASSEETALEFKEKISDNLDAENIEMPINKIISTIKGVEFSISFKIRDLSRL</sequence>
<name>A0A0G0IFX6_9BACT</name>
<gene>
    <name evidence="2" type="ORF">US36_C0005G0035</name>
</gene>
<dbReference type="Pfam" id="PF11104">
    <property type="entry name" value="PilM_2"/>
    <property type="match status" value="1"/>
</dbReference>
<organism evidence="2 3">
    <name type="scientific">Candidatus Wolfebacteria bacterium GW2011_GWC1_37_10</name>
    <dbReference type="NCBI Taxonomy" id="1619010"/>
    <lineage>
        <taxon>Bacteria</taxon>
        <taxon>Candidatus Wolfeibacteriota</taxon>
    </lineage>
</organism>
<dbReference type="EMBL" id="LBSR01000005">
    <property type="protein sequence ID" value="KKQ23084.1"/>
    <property type="molecule type" value="Genomic_DNA"/>
</dbReference>
<dbReference type="InterPro" id="IPR005883">
    <property type="entry name" value="PilM"/>
</dbReference>
<dbReference type="Gene3D" id="3.30.1490.300">
    <property type="match status" value="1"/>
</dbReference>
<evidence type="ECO:0008006" key="4">
    <source>
        <dbReference type="Google" id="ProtNLM"/>
    </source>
</evidence>
<keyword evidence="1" id="KW-1133">Transmembrane helix</keyword>
<dbReference type="Gene3D" id="3.30.420.40">
    <property type="match status" value="2"/>
</dbReference>
<evidence type="ECO:0000256" key="1">
    <source>
        <dbReference type="SAM" id="Phobius"/>
    </source>
</evidence>
<accession>A0A0G0IFX6</accession>
<dbReference type="AlphaFoldDB" id="A0A0G0IFX6"/>
<comment type="caution">
    <text evidence="2">The sequence shown here is derived from an EMBL/GenBank/DDBJ whole genome shotgun (WGS) entry which is preliminary data.</text>
</comment>
<dbReference type="Proteomes" id="UP000034044">
    <property type="component" value="Unassembled WGS sequence"/>
</dbReference>
<keyword evidence="1" id="KW-0472">Membrane</keyword>
<protein>
    <recommendedName>
        <fullName evidence="4">Type IV pilus assembly protein PilM</fullName>
    </recommendedName>
</protein>